<evidence type="ECO:0000256" key="2">
    <source>
        <dbReference type="SAM" id="MobiDB-lite"/>
    </source>
</evidence>
<feature type="compositionally biased region" description="Polar residues" evidence="2">
    <location>
        <begin position="396"/>
        <end position="406"/>
    </location>
</feature>
<dbReference type="EMBL" id="CAUJNA010000136">
    <property type="protein sequence ID" value="CAJ1372449.1"/>
    <property type="molecule type" value="Genomic_DNA"/>
</dbReference>
<accession>A0AA36MHM1</accession>
<dbReference type="AlphaFoldDB" id="A0AA36MHM1"/>
<feature type="compositionally biased region" description="Basic and acidic residues" evidence="2">
    <location>
        <begin position="865"/>
        <end position="878"/>
    </location>
</feature>
<gene>
    <name evidence="4" type="ORF">EVOR1521_LOCUS2530</name>
</gene>
<feature type="region of interest" description="Disordered" evidence="2">
    <location>
        <begin position="852"/>
        <end position="878"/>
    </location>
</feature>
<sequence length="1004" mass="113766">MASSAKGTKPDESGGTASGHSNEVVRDNFIPVFDGRPNNYKEYRMRIMLYYRKMSLQNRKSEATINLLTSLSGTAWKNVEHMVDSVPDAEDGFEQVIAQLDLAFKYDDRVEMPRTFERFFYNLSRKTHQNLLAYCTEHREHLREVERHKVVIPPAVSSWLLLRRAGLTAEQRQLVMGQVGNDSSLEKMEGVLYYLGQDYTGKHKRNHAQRWIPQRGRGHYQWNNCRKPATVHWAYDDELYYEHDTYGDEEGVYWEDEDNITYPDQPTEEEQPQDFNEEIYFDEDHKYTYDEDEEEAYATYIDARKKLAEHRSARGYYPVVALTDTNALPVTSTSSSLPSHGGRGKSSKGKHSKSKGKGVGGRPPQKGSASQRARDALPPGTKCLRCGQPGHWAAQCPQNSQPNSPNKRPKPADSMVAQEETAYLEDHVDQPYITGTQDGGASSVLCGHDVLMQLLTKLYHKGLPLEEIQFSRTNKSFRFGGDNSSISTWSVHLPVFMAGYKGRIQTFIVEGGTPLLIGRPVLEALKVKIDYCRPMGEYLLRLDDGIEDAIHHDLTFDYMTNDVVTDVRQHLLQLYTMEDYILDTGRPGPILPEIAQHVDCTTTYNLPSDDAPDFNLHEGVTEPVLGDIPNKIWRRLHKPDGKKVFWEVYAGEGNLSRAMADRGWIVRTFDLPEWDFTKSNCTKAFYQLLDEELPDAVWLAPPCKKWSRTQNINQRTAEHTELLHLDRAYEHTTNLKFTRRVYLCQQRGGRQAYIEQPLWSLAWNTTAFQLDGHRAIFDQCAYGAGFWTSATVWNNIRKPTAVLSTEPIFAEILSHCPGIGSLTTAAAAYQPSMCEAISDAICTSAEQCKEHTYVQNEDPEAPPEPGHDPDEAHGHDQHLNPAGILQKIRHDNPVESRLVARLHRNLGHPTQAELLRLLEARGASEAVILAVKDYHCELCHRYTKPVQTPKSTTRTAFVFNQRLQPGRHPVGYEPSDPLNNFKLIHIGDGALTLSDNGLANTPSS</sequence>
<protein>
    <recommendedName>
        <fullName evidence="3">CCHC-type domain-containing protein</fullName>
    </recommendedName>
</protein>
<keyword evidence="5" id="KW-1185">Reference proteome</keyword>
<name>A0AA36MHM1_9DINO</name>
<evidence type="ECO:0000256" key="1">
    <source>
        <dbReference type="PROSITE-ProRule" id="PRU00047"/>
    </source>
</evidence>
<comment type="caution">
    <text evidence="4">The sequence shown here is derived from an EMBL/GenBank/DDBJ whole genome shotgun (WGS) entry which is preliminary data.</text>
</comment>
<reference evidence="4" key="1">
    <citation type="submission" date="2023-08" db="EMBL/GenBank/DDBJ databases">
        <authorList>
            <person name="Chen Y."/>
            <person name="Shah S."/>
            <person name="Dougan E. K."/>
            <person name="Thang M."/>
            <person name="Chan C."/>
        </authorList>
    </citation>
    <scope>NUCLEOTIDE SEQUENCE</scope>
</reference>
<dbReference type="GO" id="GO:0008270">
    <property type="term" value="F:zinc ion binding"/>
    <property type="evidence" value="ECO:0007669"/>
    <property type="project" value="UniProtKB-KW"/>
</dbReference>
<keyword evidence="1" id="KW-0479">Metal-binding</keyword>
<organism evidence="4 5">
    <name type="scientific">Effrenium voratum</name>
    <dbReference type="NCBI Taxonomy" id="2562239"/>
    <lineage>
        <taxon>Eukaryota</taxon>
        <taxon>Sar</taxon>
        <taxon>Alveolata</taxon>
        <taxon>Dinophyceae</taxon>
        <taxon>Suessiales</taxon>
        <taxon>Symbiodiniaceae</taxon>
        <taxon>Effrenium</taxon>
    </lineage>
</organism>
<dbReference type="SMART" id="SM00343">
    <property type="entry name" value="ZnF_C2HC"/>
    <property type="match status" value="1"/>
</dbReference>
<dbReference type="PROSITE" id="PS50158">
    <property type="entry name" value="ZF_CCHC"/>
    <property type="match status" value="1"/>
</dbReference>
<feature type="compositionally biased region" description="Low complexity" evidence="2">
    <location>
        <begin position="329"/>
        <end position="340"/>
    </location>
</feature>
<dbReference type="InterPro" id="IPR036875">
    <property type="entry name" value="Znf_CCHC_sf"/>
</dbReference>
<dbReference type="Proteomes" id="UP001178507">
    <property type="component" value="Unassembled WGS sequence"/>
</dbReference>
<feature type="region of interest" description="Disordered" evidence="2">
    <location>
        <begin position="1"/>
        <end position="22"/>
    </location>
</feature>
<keyword evidence="1" id="KW-0863">Zinc-finger</keyword>
<evidence type="ECO:0000259" key="3">
    <source>
        <dbReference type="PROSITE" id="PS50158"/>
    </source>
</evidence>
<dbReference type="Pfam" id="PF00098">
    <property type="entry name" value="zf-CCHC"/>
    <property type="match status" value="1"/>
</dbReference>
<feature type="region of interest" description="Disordered" evidence="2">
    <location>
        <begin position="329"/>
        <end position="415"/>
    </location>
</feature>
<keyword evidence="1" id="KW-0862">Zinc</keyword>
<feature type="compositionally biased region" description="Basic residues" evidence="2">
    <location>
        <begin position="342"/>
        <end position="356"/>
    </location>
</feature>
<dbReference type="InterPro" id="IPR001878">
    <property type="entry name" value="Znf_CCHC"/>
</dbReference>
<dbReference type="Gene3D" id="4.10.60.10">
    <property type="entry name" value="Zinc finger, CCHC-type"/>
    <property type="match status" value="1"/>
</dbReference>
<dbReference type="SUPFAM" id="SSF57756">
    <property type="entry name" value="Retrovirus zinc finger-like domains"/>
    <property type="match status" value="1"/>
</dbReference>
<evidence type="ECO:0000313" key="4">
    <source>
        <dbReference type="EMBL" id="CAJ1372449.1"/>
    </source>
</evidence>
<feature type="domain" description="CCHC-type" evidence="3">
    <location>
        <begin position="382"/>
        <end position="398"/>
    </location>
</feature>
<proteinExistence type="predicted"/>
<dbReference type="GO" id="GO:0003676">
    <property type="term" value="F:nucleic acid binding"/>
    <property type="evidence" value="ECO:0007669"/>
    <property type="project" value="InterPro"/>
</dbReference>
<evidence type="ECO:0000313" key="5">
    <source>
        <dbReference type="Proteomes" id="UP001178507"/>
    </source>
</evidence>